<evidence type="ECO:0000256" key="2">
    <source>
        <dbReference type="ARBA" id="ARBA00023015"/>
    </source>
</evidence>
<dbReference type="Gene3D" id="3.40.50.2300">
    <property type="match status" value="2"/>
</dbReference>
<keyword evidence="4" id="KW-0804">Transcription</keyword>
<dbReference type="RefSeq" id="WP_268057514.1">
    <property type="nucleotide sequence ID" value="NZ_JAPOHA010000003.1"/>
</dbReference>
<dbReference type="InterPro" id="IPR000843">
    <property type="entry name" value="HTH_LacI"/>
</dbReference>
<dbReference type="Pfam" id="PF13377">
    <property type="entry name" value="Peripla_BP_3"/>
    <property type="match status" value="1"/>
</dbReference>
<evidence type="ECO:0000256" key="4">
    <source>
        <dbReference type="ARBA" id="ARBA00023163"/>
    </source>
</evidence>
<dbReference type="Gene3D" id="1.10.260.40">
    <property type="entry name" value="lambda repressor-like DNA-binding domains"/>
    <property type="match status" value="1"/>
</dbReference>
<keyword evidence="2" id="KW-0805">Transcription regulation</keyword>
<dbReference type="SUPFAM" id="SSF53822">
    <property type="entry name" value="Periplasmic binding protein-like I"/>
    <property type="match status" value="1"/>
</dbReference>
<dbReference type="PANTHER" id="PTHR30146:SF95">
    <property type="entry name" value="RIBOSE OPERON REPRESSOR"/>
    <property type="match status" value="1"/>
</dbReference>
<keyword evidence="3 6" id="KW-0238">DNA-binding</keyword>
<dbReference type="CDD" id="cd06291">
    <property type="entry name" value="PBP1_Qymf-like"/>
    <property type="match status" value="1"/>
</dbReference>
<evidence type="ECO:0000256" key="3">
    <source>
        <dbReference type="ARBA" id="ARBA00023125"/>
    </source>
</evidence>
<dbReference type="CDD" id="cd01392">
    <property type="entry name" value="HTH_LacI"/>
    <property type="match status" value="1"/>
</dbReference>
<evidence type="ECO:0000259" key="5">
    <source>
        <dbReference type="PROSITE" id="PS50932"/>
    </source>
</evidence>
<accession>A0ABT4BU99</accession>
<evidence type="ECO:0000313" key="7">
    <source>
        <dbReference type="Proteomes" id="UP001082703"/>
    </source>
</evidence>
<dbReference type="Proteomes" id="UP001082703">
    <property type="component" value="Unassembled WGS sequence"/>
</dbReference>
<dbReference type="Pfam" id="PF00356">
    <property type="entry name" value="LacI"/>
    <property type="match status" value="1"/>
</dbReference>
<dbReference type="EMBL" id="JAPOHA010000003">
    <property type="protein sequence ID" value="MCY1713501.1"/>
    <property type="molecule type" value="Genomic_DNA"/>
</dbReference>
<reference evidence="6 7" key="1">
    <citation type="submission" date="2022-11" db="EMBL/GenBank/DDBJ databases">
        <authorList>
            <person name="Caiyu Z."/>
        </authorList>
    </citation>
    <scope>NUCLEOTIDE SEQUENCE [LARGE SCALE GENOMIC DNA]</scope>
    <source>
        <strain evidence="6 7">YR-4</strain>
    </source>
</reference>
<dbReference type="InterPro" id="IPR010982">
    <property type="entry name" value="Lambda_DNA-bd_dom_sf"/>
</dbReference>
<gene>
    <name evidence="6" type="ORF">OUY18_04425</name>
</gene>
<dbReference type="PROSITE" id="PS00356">
    <property type="entry name" value="HTH_LACI_1"/>
    <property type="match status" value="1"/>
</dbReference>
<proteinExistence type="predicted"/>
<keyword evidence="7" id="KW-1185">Reference proteome</keyword>
<feature type="domain" description="HTH lacI-type" evidence="5">
    <location>
        <begin position="6"/>
        <end position="60"/>
    </location>
</feature>
<sequence length="331" mass="37363">MSEKKISMVDIARMAEVSTATISRVLNKNGRYSPETEKRVMEIVHKYGYLPNLSAKTLRTNKSLSIGVIVPDITNEFFGKIVRSIENTVLPFGYSVFVCDSHEDEKIETLHIQNIVSKNVDGVIYIAGRADVGDIDQNFSMPVVYIDRQAEHAQFVVQSDNEYGGFLATEQLIRSGCRRILLLRDRRMLFPVRQRYEGYCKAHEKYGIPMDESLIVDSTVDYTLARDTISMILEEESLFFDGVFATNDMMALGALHALQKHHVRVPEQMKLVGFDDISLSEFCNPPITTITQDTEAMGQRAARLLLKRIQGGSVPSNNIMLPVFLNKRGTT</sequence>
<comment type="caution">
    <text evidence="6">The sequence shown here is derived from an EMBL/GenBank/DDBJ whole genome shotgun (WGS) entry which is preliminary data.</text>
</comment>
<dbReference type="SMART" id="SM00354">
    <property type="entry name" value="HTH_LACI"/>
    <property type="match status" value="1"/>
</dbReference>
<dbReference type="PROSITE" id="PS50932">
    <property type="entry name" value="HTH_LACI_2"/>
    <property type="match status" value="1"/>
</dbReference>
<name>A0ABT4BU99_9FIRM</name>
<evidence type="ECO:0000313" key="6">
    <source>
        <dbReference type="EMBL" id="MCY1713501.1"/>
    </source>
</evidence>
<dbReference type="PANTHER" id="PTHR30146">
    <property type="entry name" value="LACI-RELATED TRANSCRIPTIONAL REPRESSOR"/>
    <property type="match status" value="1"/>
</dbReference>
<dbReference type="GO" id="GO:0003677">
    <property type="term" value="F:DNA binding"/>
    <property type="evidence" value="ECO:0007669"/>
    <property type="project" value="UniProtKB-KW"/>
</dbReference>
<dbReference type="InterPro" id="IPR028082">
    <property type="entry name" value="Peripla_BP_I"/>
</dbReference>
<dbReference type="InterPro" id="IPR046335">
    <property type="entry name" value="LacI/GalR-like_sensor"/>
</dbReference>
<protein>
    <submittedName>
        <fullName evidence="6">LacI family DNA-binding transcriptional regulator</fullName>
    </submittedName>
</protein>
<organism evidence="6 7">
    <name type="scientific">Caproiciproducens galactitolivorans</name>
    <dbReference type="NCBI Taxonomy" id="642589"/>
    <lineage>
        <taxon>Bacteria</taxon>
        <taxon>Bacillati</taxon>
        <taxon>Bacillota</taxon>
        <taxon>Clostridia</taxon>
        <taxon>Eubacteriales</taxon>
        <taxon>Acutalibacteraceae</taxon>
        <taxon>Caproiciproducens</taxon>
    </lineage>
</organism>
<dbReference type="SUPFAM" id="SSF47413">
    <property type="entry name" value="lambda repressor-like DNA-binding domains"/>
    <property type="match status" value="1"/>
</dbReference>
<keyword evidence="1" id="KW-0678">Repressor</keyword>
<evidence type="ECO:0000256" key="1">
    <source>
        <dbReference type="ARBA" id="ARBA00022491"/>
    </source>
</evidence>